<evidence type="ECO:0000256" key="5">
    <source>
        <dbReference type="ARBA" id="ARBA00022807"/>
    </source>
</evidence>
<dbReference type="Gene3D" id="3.40.630.20">
    <property type="entry name" value="Peptidase C15, pyroglutamyl peptidase I-like"/>
    <property type="match status" value="1"/>
</dbReference>
<accession>A0A0C2DJU8</accession>
<dbReference type="PANTHER" id="PTHR23402:SF1">
    <property type="entry name" value="PYROGLUTAMYL-PEPTIDASE I"/>
    <property type="match status" value="1"/>
</dbReference>
<dbReference type="InterPro" id="IPR036440">
    <property type="entry name" value="Peptidase_C15-like_sf"/>
</dbReference>
<dbReference type="PROSITE" id="PS01334">
    <property type="entry name" value="PYRASE_CYS"/>
    <property type="match status" value="1"/>
</dbReference>
<dbReference type="GO" id="GO:0016920">
    <property type="term" value="F:pyroglutamyl-peptidase activity"/>
    <property type="evidence" value="ECO:0007669"/>
    <property type="project" value="UniProtKB-EC"/>
</dbReference>
<comment type="catalytic activity">
    <reaction evidence="6">
        <text>Release of an N-terminal pyroglutamyl group from a polypeptide, the second amino acid generally not being Pro.</text>
        <dbReference type="EC" id="3.4.19.3"/>
    </reaction>
</comment>
<dbReference type="Proteomes" id="UP000031546">
    <property type="component" value="Unassembled WGS sequence"/>
</dbReference>
<dbReference type="EMBL" id="JXII01000008">
    <property type="protein sequence ID" value="KIH70253.1"/>
    <property type="molecule type" value="Genomic_DNA"/>
</dbReference>
<evidence type="ECO:0000256" key="3">
    <source>
        <dbReference type="ARBA" id="ARBA00022670"/>
    </source>
</evidence>
<protein>
    <recommendedName>
        <fullName evidence="6">Pyroglutamyl-peptidase I</fullName>
        <ecNumber evidence="6">3.4.19.3</ecNumber>
    </recommendedName>
</protein>
<evidence type="ECO:0000313" key="7">
    <source>
        <dbReference type="EMBL" id="KIH70253.1"/>
    </source>
</evidence>
<feature type="active site" evidence="6">
    <location>
        <position position="142"/>
    </location>
</feature>
<dbReference type="SUPFAM" id="SSF53182">
    <property type="entry name" value="Pyrrolidone carboxyl peptidase (pyroglutamate aminopeptidase)"/>
    <property type="match status" value="1"/>
</dbReference>
<dbReference type="STRING" id="45670.SN16_09905"/>
<dbReference type="CDD" id="cd00501">
    <property type="entry name" value="Peptidase_C15"/>
    <property type="match status" value="1"/>
</dbReference>
<evidence type="ECO:0000256" key="1">
    <source>
        <dbReference type="ARBA" id="ARBA00006641"/>
    </source>
</evidence>
<dbReference type="EMBL" id="JABEVU030000001">
    <property type="protein sequence ID" value="MDB0581119.1"/>
    <property type="molecule type" value="Genomic_DNA"/>
</dbReference>
<dbReference type="GeneID" id="77845871"/>
<reference evidence="10" key="2">
    <citation type="submission" date="2020-04" db="EMBL/GenBank/DDBJ databases">
        <title>Genome analysis and biological profiling of marine Cellulosimicrobium funkei MOSEL-ME6.</title>
        <authorList>
            <person name="Tanveer F."/>
            <person name="Xie Y."/>
            <person name="Shinwari Z.K."/>
        </authorList>
    </citation>
    <scope>NUCLEOTIDE SEQUENCE [LARGE SCALE GENOMIC DNA]</scope>
    <source>
        <strain evidence="10">MOSEL-ME25</strain>
    </source>
</reference>
<name>A0A0C2DJU8_9STAP</name>
<dbReference type="PRINTS" id="PR00706">
    <property type="entry name" value="PYROGLUPTASE"/>
</dbReference>
<dbReference type="InterPro" id="IPR000816">
    <property type="entry name" value="Peptidase_C15"/>
</dbReference>
<evidence type="ECO:0000256" key="2">
    <source>
        <dbReference type="ARBA" id="ARBA00022490"/>
    </source>
</evidence>
<sequence length="198" mass="21528">MKTLLLTGFEPFLQFRENPTAAAVKMFDGEVIGDYRITGRVYPVAFDQINELITSDIDALKPDVVVNLGLAGGRHTIDIERIAINCIDGRTDNEGFTPDGEKIDASGPDGLFSTLPIKRLEKALKANHVPARISNSAGTYLCNNLMYTSLNHIRQSGKSTPAGFIHVPAHHEIGTELNVSSWSQDDINKAVGIILGNI</sequence>
<keyword evidence="2" id="KW-0963">Cytoplasm</keyword>
<dbReference type="PIRSF" id="PIRSF015592">
    <property type="entry name" value="Prld-crbxl_pptds"/>
    <property type="match status" value="1"/>
</dbReference>
<evidence type="ECO:0000256" key="6">
    <source>
        <dbReference type="PROSITE-ProRule" id="PRU10077"/>
    </source>
</evidence>
<dbReference type="OrthoDB" id="9779738at2"/>
<proteinExistence type="inferred from homology"/>
<evidence type="ECO:0000313" key="8">
    <source>
        <dbReference type="EMBL" id="MDB0581119.1"/>
    </source>
</evidence>
<dbReference type="GO" id="GO:0006508">
    <property type="term" value="P:proteolysis"/>
    <property type="evidence" value="ECO:0007669"/>
    <property type="project" value="UniProtKB-KW"/>
</dbReference>
<dbReference type="Pfam" id="PF01470">
    <property type="entry name" value="Peptidase_C15"/>
    <property type="match status" value="1"/>
</dbReference>
<dbReference type="GO" id="GO:0005829">
    <property type="term" value="C:cytosol"/>
    <property type="evidence" value="ECO:0007669"/>
    <property type="project" value="InterPro"/>
</dbReference>
<dbReference type="EC" id="3.4.19.3" evidence="6"/>
<dbReference type="Proteomes" id="UP000527860">
    <property type="component" value="Unassembled WGS sequence"/>
</dbReference>
<dbReference type="InterPro" id="IPR016125">
    <property type="entry name" value="Peptidase_C15-like"/>
</dbReference>
<keyword evidence="5" id="KW-0788">Thiol protease</keyword>
<keyword evidence="3" id="KW-0645">Protease</keyword>
<evidence type="ECO:0000256" key="4">
    <source>
        <dbReference type="ARBA" id="ARBA00022801"/>
    </source>
</evidence>
<dbReference type="RefSeq" id="WP_040106457.1">
    <property type="nucleotide sequence ID" value="NZ_JABEVU030000001.1"/>
</dbReference>
<gene>
    <name evidence="8" type="ORF">F7P68_0011315</name>
    <name evidence="7" type="ORF">SN16_09905</name>
</gene>
<dbReference type="InterPro" id="IPR033694">
    <property type="entry name" value="PGPEP1_Cys_AS"/>
</dbReference>
<organism evidence="7 9">
    <name type="scientific">Salinicoccus roseus</name>
    <dbReference type="NCBI Taxonomy" id="45670"/>
    <lineage>
        <taxon>Bacteria</taxon>
        <taxon>Bacillati</taxon>
        <taxon>Bacillota</taxon>
        <taxon>Bacilli</taxon>
        <taxon>Bacillales</taxon>
        <taxon>Staphylococcaceae</taxon>
        <taxon>Salinicoccus</taxon>
    </lineage>
</organism>
<evidence type="ECO:0000313" key="9">
    <source>
        <dbReference type="Proteomes" id="UP000031546"/>
    </source>
</evidence>
<keyword evidence="4 8" id="KW-0378">Hydrolase</keyword>
<evidence type="ECO:0000313" key="10">
    <source>
        <dbReference type="Proteomes" id="UP000527860"/>
    </source>
</evidence>
<keyword evidence="10" id="KW-1185">Reference proteome</keyword>
<reference evidence="7 9" key="1">
    <citation type="submission" date="2015-01" db="EMBL/GenBank/DDBJ databases">
        <title>Genome sequences of high lactate-tolerant strain Salinicoccus roseus W12 with industrial interest.</title>
        <authorList>
            <person name="Wang H."/>
            <person name="Yu B."/>
        </authorList>
    </citation>
    <scope>NUCLEOTIDE SEQUENCE [LARGE SCALE GENOMIC DNA]</scope>
    <source>
        <strain evidence="7 9">W12</strain>
    </source>
</reference>
<dbReference type="NCBIfam" id="NF009676">
    <property type="entry name" value="PRK13197.1"/>
    <property type="match status" value="1"/>
</dbReference>
<reference evidence="8" key="3">
    <citation type="submission" date="2020-04" db="EMBL/GenBank/DDBJ databases">
        <authorList>
            <person name="Tanveer F."/>
            <person name="Xie Y."/>
            <person name="Shinwari Z.K."/>
        </authorList>
    </citation>
    <scope>NUCLEOTIDE SEQUENCE</scope>
    <source>
        <strain evidence="8">MOSEL-ME25</strain>
    </source>
</reference>
<comment type="similarity">
    <text evidence="1">Belongs to the peptidase C15 family.</text>
</comment>
<dbReference type="AlphaFoldDB" id="A0A0C2DJU8"/>
<reference evidence="8 10" key="4">
    <citation type="submission" date="2022-12" db="EMBL/GenBank/DDBJ databases">
        <title>Genome analysis and biological profiling of marine Salinicoccus roseus MOSEL-ME25.</title>
        <authorList>
            <person name="Mirza F.T."/>
            <person name="Xie Y."/>
            <person name="Shinwari Z.K."/>
        </authorList>
    </citation>
    <scope>NUCLEOTIDE SEQUENCE [LARGE SCALE GENOMIC DNA]</scope>
    <source>
        <strain evidence="8 10">MOSEL-ME25</strain>
    </source>
</reference>
<dbReference type="PANTHER" id="PTHR23402">
    <property type="entry name" value="PROTEASE FAMILY C15 PYROGLUTAMYL-PEPTIDASE I-RELATED"/>
    <property type="match status" value="1"/>
</dbReference>
<comment type="caution">
    <text evidence="7">The sequence shown here is derived from an EMBL/GenBank/DDBJ whole genome shotgun (WGS) entry which is preliminary data.</text>
</comment>